<accession>A0ABZ1BA35</accession>
<evidence type="ECO:0000313" key="1">
    <source>
        <dbReference type="EMBL" id="WRL66646.1"/>
    </source>
</evidence>
<sequence>MGTLIVLLLCVLVLRALAAHRPDRSASGSVLVVVRGWMTDVVDGARTLARLDAARRRGLDRPPWV</sequence>
<dbReference type="EMBL" id="CP141261">
    <property type="protein sequence ID" value="WRL66646.1"/>
    <property type="molecule type" value="Genomic_DNA"/>
</dbReference>
<name>A0ABZ1BA35_9ACTN</name>
<gene>
    <name evidence="1" type="ORF">U6N30_15380</name>
</gene>
<keyword evidence="2" id="KW-1185">Reference proteome</keyword>
<dbReference type="Proteomes" id="UP001324287">
    <property type="component" value="Chromosome"/>
</dbReference>
<proteinExistence type="predicted"/>
<reference evidence="1 2" key="1">
    <citation type="submission" date="2023-12" db="EMBL/GenBank/DDBJ databases">
        <title>Blastococcus brunescens sp. nov., an actonobacterium isolated from sandstone collected in sahara desert.</title>
        <authorList>
            <person name="Gtari M."/>
            <person name="Ghodhbane F."/>
        </authorList>
    </citation>
    <scope>NUCLEOTIDE SEQUENCE [LARGE SCALE GENOMIC DNA]</scope>
    <source>
        <strain evidence="1 2">BMG 8361</strain>
    </source>
</reference>
<dbReference type="RefSeq" id="WP_324277958.1">
    <property type="nucleotide sequence ID" value="NZ_CP141261.1"/>
</dbReference>
<organism evidence="1 2">
    <name type="scientific">Blastococcus brunescens</name>
    <dbReference type="NCBI Taxonomy" id="1564165"/>
    <lineage>
        <taxon>Bacteria</taxon>
        <taxon>Bacillati</taxon>
        <taxon>Actinomycetota</taxon>
        <taxon>Actinomycetes</taxon>
        <taxon>Geodermatophilales</taxon>
        <taxon>Geodermatophilaceae</taxon>
        <taxon>Blastococcus</taxon>
    </lineage>
</organism>
<protein>
    <submittedName>
        <fullName evidence="1">Uncharacterized protein</fullName>
    </submittedName>
</protein>
<evidence type="ECO:0000313" key="2">
    <source>
        <dbReference type="Proteomes" id="UP001324287"/>
    </source>
</evidence>